<dbReference type="VEuPathDB" id="CryptoDB:cand_032020"/>
<dbReference type="Proteomes" id="UP000186804">
    <property type="component" value="Unassembled WGS sequence"/>
</dbReference>
<dbReference type="GeneID" id="92367386"/>
<reference evidence="2 3" key="1">
    <citation type="submission" date="2016-10" db="EMBL/GenBank/DDBJ databases">
        <title>Reductive evolution of mitochondrial metabolism and differential evolution of invasion-related proteins in Cryptosporidium.</title>
        <authorList>
            <person name="Liu S."/>
            <person name="Roellig D.M."/>
            <person name="Guo Y."/>
            <person name="Li N."/>
            <person name="Frace M.A."/>
            <person name="Tang K."/>
            <person name="Zhang L."/>
            <person name="Feng Y."/>
            <person name="Xiao L."/>
        </authorList>
    </citation>
    <scope>NUCLEOTIDE SEQUENCE [LARGE SCALE GENOMIC DNA]</scope>
    <source>
        <strain evidence="2">30847</strain>
    </source>
</reference>
<gene>
    <name evidence="2" type="ORF">cand_032020</name>
</gene>
<dbReference type="AlphaFoldDB" id="A0A1J4MB87"/>
<dbReference type="RefSeq" id="XP_067066679.1">
    <property type="nucleotide sequence ID" value="XM_067213428.1"/>
</dbReference>
<keyword evidence="3" id="KW-1185">Reference proteome</keyword>
<accession>A0A1J4MB87</accession>
<evidence type="ECO:0000313" key="3">
    <source>
        <dbReference type="Proteomes" id="UP000186804"/>
    </source>
</evidence>
<sequence length="188" mass="21761">MLKKLKVLYTRHKTQKSKIWHDGVVTIFDTNGIYKVSLYKCTEDCHEGDLIEAYNSRQSLDNIMGSLNFQGYLVELNDENCQYHCNISNFDVLIDADKVVDRSTSVISNPSKHGNLHRTLLAKFKCPNTTSRVDKYKNKDLESNAISNNSNLVKRDIRKIQTNVFRELVGYKQYLKTLSIMDIDVFKE</sequence>
<dbReference type="Pfam" id="PF10382">
    <property type="entry name" value="ZGRF1-like_N"/>
    <property type="match status" value="1"/>
</dbReference>
<feature type="domain" description="5'-3' DNA helicase ZGRF1-like N-terminal" evidence="1">
    <location>
        <begin position="4"/>
        <end position="86"/>
    </location>
</feature>
<name>A0A1J4MB87_9CRYT</name>
<organism evidence="2 3">
    <name type="scientific">Cryptosporidium andersoni</name>
    <dbReference type="NCBI Taxonomy" id="117008"/>
    <lineage>
        <taxon>Eukaryota</taxon>
        <taxon>Sar</taxon>
        <taxon>Alveolata</taxon>
        <taxon>Apicomplexa</taxon>
        <taxon>Conoidasida</taxon>
        <taxon>Coccidia</taxon>
        <taxon>Eucoccidiorida</taxon>
        <taxon>Eimeriorina</taxon>
        <taxon>Cryptosporidiidae</taxon>
        <taxon>Cryptosporidium</taxon>
    </lineage>
</organism>
<proteinExistence type="predicted"/>
<evidence type="ECO:0000313" key="2">
    <source>
        <dbReference type="EMBL" id="OII71489.1"/>
    </source>
</evidence>
<protein>
    <recommendedName>
        <fullName evidence="1">5'-3' DNA helicase ZGRF1-like N-terminal domain-containing protein</fullName>
    </recommendedName>
</protein>
<dbReference type="InterPro" id="IPR018838">
    <property type="entry name" value="ZGRF1-like_N"/>
</dbReference>
<comment type="caution">
    <text evidence="2">The sequence shown here is derived from an EMBL/GenBank/DDBJ whole genome shotgun (WGS) entry which is preliminary data.</text>
</comment>
<evidence type="ECO:0000259" key="1">
    <source>
        <dbReference type="Pfam" id="PF10382"/>
    </source>
</evidence>
<dbReference type="OrthoDB" id="6513042at2759"/>
<dbReference type="EMBL" id="LRBS01000121">
    <property type="protein sequence ID" value="OII71489.1"/>
    <property type="molecule type" value="Genomic_DNA"/>
</dbReference>